<evidence type="ECO:0000313" key="3">
    <source>
        <dbReference type="EMBL" id="MCW1883390.1"/>
    </source>
</evidence>
<feature type="signal peptide" evidence="1">
    <location>
        <begin position="1"/>
        <end position="18"/>
    </location>
</feature>
<feature type="domain" description="PDZ" evidence="2">
    <location>
        <begin position="76"/>
        <end position="161"/>
    </location>
</feature>
<dbReference type="InterPro" id="IPR001478">
    <property type="entry name" value="PDZ"/>
</dbReference>
<dbReference type="Gene3D" id="2.30.42.10">
    <property type="match status" value="1"/>
</dbReference>
<evidence type="ECO:0000259" key="2">
    <source>
        <dbReference type="SMART" id="SM00228"/>
    </source>
</evidence>
<dbReference type="RefSeq" id="WP_264499351.1">
    <property type="nucleotide sequence ID" value="NZ_JAPDDS010000001.1"/>
</dbReference>
<evidence type="ECO:0000313" key="4">
    <source>
        <dbReference type="Proteomes" id="UP001207930"/>
    </source>
</evidence>
<gene>
    <name evidence="3" type="ORF">OKA04_01530</name>
</gene>
<feature type="chain" id="PRO_5045686323" evidence="1">
    <location>
        <begin position="19"/>
        <end position="261"/>
    </location>
</feature>
<dbReference type="EMBL" id="JAPDDS010000001">
    <property type="protein sequence ID" value="MCW1883390.1"/>
    <property type="molecule type" value="Genomic_DNA"/>
</dbReference>
<dbReference type="Proteomes" id="UP001207930">
    <property type="component" value="Unassembled WGS sequence"/>
</dbReference>
<sequence length="261" mass="27607">MKTTTCLFIAALSAAASAQEPLLAPGGKAEARIIGIRSEPAADVTILTPETAELAEPLRWAFGQTTAMGHEVVRTGPVGFLGLNAVILPGELSSHLSIPQDTGLLVQLVAKDSPAEKAGIQANDVIAKLDDQILIDPRQLSVLVANKKEGDMVKIIYIRKGETHEADAVVGQREAIAAEKRFGKTGADVLLERAGGAPLRTFVRRFEIPGGGEMKVEGSVAEDITVVPATPVAPPAAESEDVKKQLEEIRAMLEALQQKVK</sequence>
<organism evidence="3 4">
    <name type="scientific">Luteolibacter flavescens</name>
    <dbReference type="NCBI Taxonomy" id="1859460"/>
    <lineage>
        <taxon>Bacteria</taxon>
        <taxon>Pseudomonadati</taxon>
        <taxon>Verrucomicrobiota</taxon>
        <taxon>Verrucomicrobiia</taxon>
        <taxon>Verrucomicrobiales</taxon>
        <taxon>Verrucomicrobiaceae</taxon>
        <taxon>Luteolibacter</taxon>
    </lineage>
</organism>
<name>A0ABT3FK57_9BACT</name>
<keyword evidence="4" id="KW-1185">Reference proteome</keyword>
<dbReference type="Pfam" id="PF13180">
    <property type="entry name" value="PDZ_2"/>
    <property type="match status" value="1"/>
</dbReference>
<dbReference type="SMART" id="SM00228">
    <property type="entry name" value="PDZ"/>
    <property type="match status" value="1"/>
</dbReference>
<keyword evidence="1" id="KW-0732">Signal</keyword>
<accession>A0ABT3FK57</accession>
<reference evidence="3 4" key="1">
    <citation type="submission" date="2022-10" db="EMBL/GenBank/DDBJ databases">
        <title>Luteolibacter flavescens strain MCCC 1K03193, whole genome shotgun sequencing project.</title>
        <authorList>
            <person name="Zhao G."/>
            <person name="Shen L."/>
        </authorList>
    </citation>
    <scope>NUCLEOTIDE SEQUENCE [LARGE SCALE GENOMIC DNA]</scope>
    <source>
        <strain evidence="3 4">MCCC 1K03193</strain>
    </source>
</reference>
<comment type="caution">
    <text evidence="3">The sequence shown here is derived from an EMBL/GenBank/DDBJ whole genome shotgun (WGS) entry which is preliminary data.</text>
</comment>
<protein>
    <submittedName>
        <fullName evidence="3">PDZ domain-containing protein</fullName>
    </submittedName>
</protein>
<dbReference type="SUPFAM" id="SSF50156">
    <property type="entry name" value="PDZ domain-like"/>
    <property type="match status" value="1"/>
</dbReference>
<evidence type="ECO:0000256" key="1">
    <source>
        <dbReference type="SAM" id="SignalP"/>
    </source>
</evidence>
<proteinExistence type="predicted"/>
<dbReference type="InterPro" id="IPR036034">
    <property type="entry name" value="PDZ_sf"/>
</dbReference>